<proteinExistence type="predicted"/>
<dbReference type="Proteomes" id="UP000031512">
    <property type="component" value="Chromosome 3"/>
</dbReference>
<keyword evidence="3" id="KW-1185">Reference proteome</keyword>
<sequence>MMNYMYRIRFNYYPVMHILSRHQREQLVDQLFSHRTQLQTRFIQNSLFYDNKMRKFSTLVQNQGSLYEKTAKALETVDGRSLPTEYAPGYKSCRIFDNPNIVETVHRETPLGKIYRYLDITGALTKFNSRKMHLLRSRPLTRSYMTYLTENERKMGLVMEWVLCFLVLLCIVQVIWETREHHDRPYVIAGKGYEFTGAGPVELRWHGSFPLQYPKGRCKECEFFEFECKKRCFDALIKQGHTFIMGDPYQIPRRKLLPTPYPPCE</sequence>
<keyword evidence="1" id="KW-0472">Membrane</keyword>
<dbReference type="EMBL" id="CP001670">
    <property type="protein sequence ID" value="AFZ81494.1"/>
    <property type="molecule type" value="Genomic_DNA"/>
</dbReference>
<dbReference type="GeneID" id="15805615"/>
<protein>
    <submittedName>
        <fullName evidence="2">Uncharacterized protein</fullName>
    </submittedName>
</protein>
<name>L0B313_THEEQ</name>
<dbReference type="VEuPathDB" id="PiroplasmaDB:BEWA_009060"/>
<evidence type="ECO:0000256" key="1">
    <source>
        <dbReference type="SAM" id="Phobius"/>
    </source>
</evidence>
<evidence type="ECO:0000313" key="3">
    <source>
        <dbReference type="Proteomes" id="UP000031512"/>
    </source>
</evidence>
<accession>L0B313</accession>
<gene>
    <name evidence="2" type="ORF">BEWA_009060</name>
</gene>
<dbReference type="eggNOG" id="ENOG502SQ1K">
    <property type="taxonomic scope" value="Eukaryota"/>
</dbReference>
<reference evidence="2 3" key="1">
    <citation type="journal article" date="2012" name="BMC Genomics">
        <title>Comparative genomic analysis and phylogenetic position of Theileria equi.</title>
        <authorList>
            <person name="Kappmeyer L.S."/>
            <person name="Thiagarajan M."/>
            <person name="Herndon D.R."/>
            <person name="Ramsay J.D."/>
            <person name="Caler E."/>
            <person name="Djikeng A."/>
            <person name="Gillespie J.J."/>
            <person name="Lau A.O."/>
            <person name="Roalson E.H."/>
            <person name="Silva J.C."/>
            <person name="Silva M.G."/>
            <person name="Suarez C.E."/>
            <person name="Ueti M.W."/>
            <person name="Nene V.M."/>
            <person name="Mealey R.H."/>
            <person name="Knowles D.P."/>
            <person name="Brayton K.A."/>
        </authorList>
    </citation>
    <scope>NUCLEOTIDE SEQUENCE [LARGE SCALE GENOMIC DNA]</scope>
    <source>
        <strain evidence="2 3">WA</strain>
    </source>
</reference>
<keyword evidence="1" id="KW-1133">Transmembrane helix</keyword>
<feature type="transmembrane region" description="Helical" evidence="1">
    <location>
        <begin position="157"/>
        <end position="176"/>
    </location>
</feature>
<dbReference type="RefSeq" id="XP_004831160.1">
    <property type="nucleotide sequence ID" value="XM_004831103.1"/>
</dbReference>
<dbReference type="AlphaFoldDB" id="L0B313"/>
<evidence type="ECO:0000313" key="2">
    <source>
        <dbReference type="EMBL" id="AFZ81494.1"/>
    </source>
</evidence>
<organism evidence="2 3">
    <name type="scientific">Theileria equi strain WA</name>
    <dbReference type="NCBI Taxonomy" id="1537102"/>
    <lineage>
        <taxon>Eukaryota</taxon>
        <taxon>Sar</taxon>
        <taxon>Alveolata</taxon>
        <taxon>Apicomplexa</taxon>
        <taxon>Aconoidasida</taxon>
        <taxon>Piroplasmida</taxon>
        <taxon>Theileriidae</taxon>
        <taxon>Theileria</taxon>
    </lineage>
</organism>
<keyword evidence="1" id="KW-0812">Transmembrane</keyword>
<dbReference type="KEGG" id="beq:BEWA_009060"/>
<dbReference type="OrthoDB" id="444121at2759"/>